<feature type="non-terminal residue" evidence="3">
    <location>
        <position position="1"/>
    </location>
</feature>
<comment type="caution">
    <text evidence="3">The sequence shown here is derived from an EMBL/GenBank/DDBJ whole genome shotgun (WGS) entry which is preliminary data.</text>
</comment>
<feature type="transmembrane region" description="Helical" evidence="1">
    <location>
        <begin position="115"/>
        <end position="137"/>
    </location>
</feature>
<dbReference type="Proteomes" id="UP000480485">
    <property type="component" value="Unassembled WGS sequence"/>
</dbReference>
<feature type="transmembrane region" description="Helical" evidence="1">
    <location>
        <begin position="227"/>
        <end position="247"/>
    </location>
</feature>
<feature type="domain" description="Mechanosensitive ion channel inner membrane" evidence="2">
    <location>
        <begin position="76"/>
        <end position="390"/>
    </location>
</feature>
<keyword evidence="1" id="KW-0472">Membrane</keyword>
<feature type="transmembrane region" description="Helical" evidence="1">
    <location>
        <begin position="149"/>
        <end position="174"/>
    </location>
</feature>
<feature type="transmembrane region" description="Helical" evidence="1">
    <location>
        <begin position="295"/>
        <end position="316"/>
    </location>
</feature>
<accession>A0A6L7CQZ0</accession>
<gene>
    <name evidence="3" type="ORF">GP954_20680</name>
</gene>
<keyword evidence="1" id="KW-1133">Transmembrane helix</keyword>
<dbReference type="AlphaFoldDB" id="A0A6L7CQZ0"/>
<evidence type="ECO:0000313" key="4">
    <source>
        <dbReference type="Proteomes" id="UP000480485"/>
    </source>
</evidence>
<feature type="non-terminal residue" evidence="3">
    <location>
        <position position="391"/>
    </location>
</feature>
<feature type="transmembrane region" description="Helical" evidence="1">
    <location>
        <begin position="74"/>
        <end position="94"/>
    </location>
</feature>
<keyword evidence="1" id="KW-0812">Transmembrane</keyword>
<proteinExistence type="predicted"/>
<dbReference type="InterPro" id="IPR025692">
    <property type="entry name" value="MscS_IM_dom1"/>
</dbReference>
<feature type="transmembrane region" description="Helical" evidence="1">
    <location>
        <begin position="195"/>
        <end position="215"/>
    </location>
</feature>
<evidence type="ECO:0000259" key="2">
    <source>
        <dbReference type="Pfam" id="PF12794"/>
    </source>
</evidence>
<reference evidence="3 4" key="1">
    <citation type="submission" date="2019-12" db="EMBL/GenBank/DDBJ databases">
        <title>Enteriobacteria Tanzani isolates_8377-8380.</title>
        <authorList>
            <person name="Subbiah M."/>
            <person name="Call D."/>
        </authorList>
    </citation>
    <scope>NUCLEOTIDE SEQUENCE [LARGE SCALE GENOMIC DNA]</scope>
    <source>
        <strain evidence="3 4">8378wC7</strain>
    </source>
</reference>
<name>A0A6L7CQZ0_ECOLX</name>
<dbReference type="EMBL" id="WTRN01000924">
    <property type="protein sequence ID" value="MWT87526.1"/>
    <property type="molecule type" value="Genomic_DNA"/>
</dbReference>
<organism evidence="3 4">
    <name type="scientific">Escherichia coli</name>
    <dbReference type="NCBI Taxonomy" id="562"/>
    <lineage>
        <taxon>Bacteria</taxon>
        <taxon>Pseudomonadati</taxon>
        <taxon>Pseudomonadota</taxon>
        <taxon>Gammaproteobacteria</taxon>
        <taxon>Enterobacterales</taxon>
        <taxon>Enterobacteriaceae</taxon>
        <taxon>Escherichia</taxon>
    </lineage>
</organism>
<evidence type="ECO:0000256" key="1">
    <source>
        <dbReference type="SAM" id="Phobius"/>
    </source>
</evidence>
<feature type="transmembrane region" description="Helical" evidence="1">
    <location>
        <begin position="268"/>
        <end position="289"/>
    </location>
</feature>
<sequence>ELTKLKVSNGQLEDALKEVNEATHRYLFWTSDVRPMTIAWPLEIAQDLRRLISLDTFSQLGKASVMMLTSKETILPLFGALILVGCSIYSRRYFTRFLERSAAKVGKVTQDHFWLTLRTLFWSILVASPLPVLWMTLGYGLREAWPYPLAVAIGDGVTATVPLLWVVMICATFARPNGLFIAHFGWPRERVSRGMRYYLMSIGLIVPLIMALMMFDNLDDREFSGSLGRLCFILICGALAVVTLSLKKAGIPLYLNKEGSGDNITNHMLWNMMIGAPLVAILASAVGYLATAQALLARLETSVAIWFLLLVVYHVIRRWMLIQRRRLAFDRAKHRRAEMLAQRARGEEEAHHHSSPEGAIEVDESEVDLDAISAQSLRLVRSILMLIALLS</sequence>
<dbReference type="Pfam" id="PF12794">
    <property type="entry name" value="MscS_TM"/>
    <property type="match status" value="1"/>
</dbReference>
<protein>
    <submittedName>
        <fullName evidence="3">Miniconductance mechanosensitive channel MscM</fullName>
    </submittedName>
</protein>
<evidence type="ECO:0000313" key="3">
    <source>
        <dbReference type="EMBL" id="MWT87526.1"/>
    </source>
</evidence>